<dbReference type="PANTHER" id="PTHR33992">
    <property type="entry name" value="RIBONUCLEASE P PROTEIN COMPONENT"/>
    <property type="match status" value="1"/>
</dbReference>
<dbReference type="EC" id="3.1.26.5" evidence="7 8"/>
<accession>A0A285RKZ0</accession>
<organism evidence="10 11">
    <name type="scientific">Rhodobacter maris</name>
    <dbReference type="NCBI Taxonomy" id="446682"/>
    <lineage>
        <taxon>Bacteria</taxon>
        <taxon>Pseudomonadati</taxon>
        <taxon>Pseudomonadota</taxon>
        <taxon>Alphaproteobacteria</taxon>
        <taxon>Rhodobacterales</taxon>
        <taxon>Rhodobacter group</taxon>
        <taxon>Rhodobacter</taxon>
    </lineage>
</organism>
<evidence type="ECO:0000313" key="10">
    <source>
        <dbReference type="EMBL" id="SOB94763.1"/>
    </source>
</evidence>
<keyword evidence="4 7" id="KW-0255">Endonuclease</keyword>
<comment type="catalytic activity">
    <reaction evidence="7">
        <text>Endonucleolytic cleavage of RNA, removing 5'-extranucleotides from tRNA precursor.</text>
        <dbReference type="EC" id="3.1.26.5"/>
    </reaction>
</comment>
<dbReference type="EMBL" id="OBMT01000001">
    <property type="protein sequence ID" value="SOB94763.1"/>
    <property type="molecule type" value="Genomic_DNA"/>
</dbReference>
<evidence type="ECO:0000256" key="5">
    <source>
        <dbReference type="ARBA" id="ARBA00022801"/>
    </source>
</evidence>
<dbReference type="InterPro" id="IPR020568">
    <property type="entry name" value="Ribosomal_Su5_D2-typ_SF"/>
</dbReference>
<dbReference type="GO" id="GO:0042781">
    <property type="term" value="F:3'-tRNA processing endoribonuclease activity"/>
    <property type="evidence" value="ECO:0007669"/>
    <property type="project" value="TreeGrafter"/>
</dbReference>
<protein>
    <recommendedName>
        <fullName evidence="7 8">Ribonuclease P protein component</fullName>
        <shortName evidence="7">RNase P protein</shortName>
        <shortName evidence="7">RNaseP protein</shortName>
        <ecNumber evidence="7 8">3.1.26.5</ecNumber>
    </recommendedName>
    <alternativeName>
        <fullName evidence="7">Protein C5</fullName>
    </alternativeName>
</protein>
<dbReference type="NCBIfam" id="TIGR00188">
    <property type="entry name" value="rnpA"/>
    <property type="match status" value="1"/>
</dbReference>
<reference evidence="11" key="1">
    <citation type="submission" date="2017-08" db="EMBL/GenBank/DDBJ databases">
        <authorList>
            <person name="Varghese N."/>
            <person name="Submissions S."/>
        </authorList>
    </citation>
    <scope>NUCLEOTIDE SEQUENCE [LARGE SCALE GENOMIC DNA]</scope>
    <source>
        <strain evidence="11">JA276</strain>
    </source>
</reference>
<feature type="region of interest" description="Disordered" evidence="9">
    <location>
        <begin position="1"/>
        <end position="27"/>
    </location>
</feature>
<comment type="subunit">
    <text evidence="7">Consists of a catalytic RNA component (M1 or rnpB) and a protein subunit.</text>
</comment>
<dbReference type="GO" id="GO:0030677">
    <property type="term" value="C:ribonuclease P complex"/>
    <property type="evidence" value="ECO:0007669"/>
    <property type="project" value="TreeGrafter"/>
</dbReference>
<name>A0A285RKZ0_9RHOB</name>
<dbReference type="InterPro" id="IPR000100">
    <property type="entry name" value="RNase_P"/>
</dbReference>
<proteinExistence type="inferred from homology"/>
<evidence type="ECO:0000256" key="9">
    <source>
        <dbReference type="SAM" id="MobiDB-lite"/>
    </source>
</evidence>
<dbReference type="HAMAP" id="MF_00227">
    <property type="entry name" value="RNase_P"/>
    <property type="match status" value="1"/>
</dbReference>
<sequence length="166" mass="17809">MTPPEAPATDRDGRSAGSAPAVSVCPPASPAPRIAVLRVRADFLRAASAQRLALPGFLLQARQRGAAEAPPADIIRIGFTCSKKIGNAVARNRAKRRLREVARLGLPELGLPGWDYVLVGRPEATASRPFSELQSDFAKAIRDIHAGRSLKPRPPQPGQKGRRRGK</sequence>
<dbReference type="OrthoDB" id="9810867at2"/>
<evidence type="ECO:0000313" key="11">
    <source>
        <dbReference type="Proteomes" id="UP000219111"/>
    </source>
</evidence>
<keyword evidence="2 7" id="KW-0819">tRNA processing</keyword>
<keyword evidence="5 7" id="KW-0378">Hydrolase</keyword>
<gene>
    <name evidence="7" type="primary">rnpA</name>
    <name evidence="10" type="ORF">SAMN05877831_101617</name>
</gene>
<evidence type="ECO:0000256" key="8">
    <source>
        <dbReference type="NCBIfam" id="TIGR00188"/>
    </source>
</evidence>
<dbReference type="PANTHER" id="PTHR33992:SF1">
    <property type="entry name" value="RIBONUCLEASE P PROTEIN COMPONENT"/>
    <property type="match status" value="1"/>
</dbReference>
<comment type="similarity">
    <text evidence="7">Belongs to the RnpA family.</text>
</comment>
<comment type="function">
    <text evidence="1 7">RNaseP catalyzes the removal of the 5'-leader sequence from pre-tRNA to produce the mature 5'-terminus. It can also cleave other RNA substrates such as 4.5S RNA. The protein component plays an auxiliary but essential role in vivo by binding to the 5'-leader sequence and broadening the substrate specificity of the ribozyme.</text>
</comment>
<dbReference type="Proteomes" id="UP000219111">
    <property type="component" value="Unassembled WGS sequence"/>
</dbReference>
<evidence type="ECO:0000256" key="6">
    <source>
        <dbReference type="ARBA" id="ARBA00022884"/>
    </source>
</evidence>
<keyword evidence="3 7" id="KW-0540">Nuclease</keyword>
<dbReference type="RefSeq" id="WP_097068598.1">
    <property type="nucleotide sequence ID" value="NZ_OBMT01000001.1"/>
</dbReference>
<feature type="region of interest" description="Disordered" evidence="9">
    <location>
        <begin position="143"/>
        <end position="166"/>
    </location>
</feature>
<dbReference type="AlphaFoldDB" id="A0A285RKZ0"/>
<keyword evidence="6 7" id="KW-0694">RNA-binding</keyword>
<evidence type="ECO:0000256" key="2">
    <source>
        <dbReference type="ARBA" id="ARBA00022694"/>
    </source>
</evidence>
<evidence type="ECO:0000256" key="7">
    <source>
        <dbReference type="HAMAP-Rule" id="MF_00227"/>
    </source>
</evidence>
<dbReference type="GO" id="GO:0001682">
    <property type="term" value="P:tRNA 5'-leader removal"/>
    <property type="evidence" value="ECO:0007669"/>
    <property type="project" value="UniProtKB-UniRule"/>
</dbReference>
<evidence type="ECO:0000256" key="3">
    <source>
        <dbReference type="ARBA" id="ARBA00022722"/>
    </source>
</evidence>
<dbReference type="GO" id="GO:0000049">
    <property type="term" value="F:tRNA binding"/>
    <property type="evidence" value="ECO:0007669"/>
    <property type="project" value="UniProtKB-UniRule"/>
</dbReference>
<dbReference type="PROSITE" id="PS00648">
    <property type="entry name" value="RIBONUCLEASE_P"/>
    <property type="match status" value="1"/>
</dbReference>
<dbReference type="InterPro" id="IPR014721">
    <property type="entry name" value="Ribsml_uS5_D2-typ_fold_subgr"/>
</dbReference>
<evidence type="ECO:0000256" key="4">
    <source>
        <dbReference type="ARBA" id="ARBA00022759"/>
    </source>
</evidence>
<evidence type="ECO:0000256" key="1">
    <source>
        <dbReference type="ARBA" id="ARBA00002663"/>
    </source>
</evidence>
<dbReference type="SUPFAM" id="SSF54211">
    <property type="entry name" value="Ribosomal protein S5 domain 2-like"/>
    <property type="match status" value="1"/>
</dbReference>
<dbReference type="GO" id="GO:0004526">
    <property type="term" value="F:ribonuclease P activity"/>
    <property type="evidence" value="ECO:0007669"/>
    <property type="project" value="UniProtKB-UniRule"/>
</dbReference>
<dbReference type="Gene3D" id="3.30.230.10">
    <property type="match status" value="1"/>
</dbReference>
<feature type="compositionally biased region" description="Low complexity" evidence="9">
    <location>
        <begin position="15"/>
        <end position="26"/>
    </location>
</feature>
<dbReference type="Pfam" id="PF00825">
    <property type="entry name" value="Ribonuclease_P"/>
    <property type="match status" value="1"/>
</dbReference>
<dbReference type="InterPro" id="IPR020539">
    <property type="entry name" value="RNase_P_CS"/>
</dbReference>
<keyword evidence="11" id="KW-1185">Reference proteome</keyword>